<keyword evidence="2" id="KW-1185">Reference proteome</keyword>
<protein>
    <submittedName>
        <fullName evidence="1">Uncharacterized protein</fullName>
    </submittedName>
</protein>
<accession>A0A9X6NER3</accession>
<reference evidence="2" key="1">
    <citation type="submission" date="2017-01" db="EMBL/GenBank/DDBJ databases">
        <title>Comparative genomics of anhydrobiosis in the tardigrade Hypsibius dujardini.</title>
        <authorList>
            <person name="Yoshida Y."/>
            <person name="Koutsovoulos G."/>
            <person name="Laetsch D."/>
            <person name="Stevens L."/>
            <person name="Kumar S."/>
            <person name="Horikawa D."/>
            <person name="Ishino K."/>
            <person name="Komine S."/>
            <person name="Tomita M."/>
            <person name="Blaxter M."/>
            <person name="Arakawa K."/>
        </authorList>
    </citation>
    <scope>NUCLEOTIDE SEQUENCE [LARGE SCALE GENOMIC DNA]</scope>
    <source>
        <strain evidence="2">Z151</strain>
    </source>
</reference>
<dbReference type="Proteomes" id="UP000192578">
    <property type="component" value="Unassembled WGS sequence"/>
</dbReference>
<evidence type="ECO:0000313" key="2">
    <source>
        <dbReference type="Proteomes" id="UP000192578"/>
    </source>
</evidence>
<evidence type="ECO:0000313" key="1">
    <source>
        <dbReference type="EMBL" id="OWA51368.1"/>
    </source>
</evidence>
<comment type="caution">
    <text evidence="1">The sequence shown here is derived from an EMBL/GenBank/DDBJ whole genome shotgun (WGS) entry which is preliminary data.</text>
</comment>
<organism evidence="1 2">
    <name type="scientific">Hypsibius exemplaris</name>
    <name type="common">Freshwater tardigrade</name>
    <dbReference type="NCBI Taxonomy" id="2072580"/>
    <lineage>
        <taxon>Eukaryota</taxon>
        <taxon>Metazoa</taxon>
        <taxon>Ecdysozoa</taxon>
        <taxon>Tardigrada</taxon>
        <taxon>Eutardigrada</taxon>
        <taxon>Parachela</taxon>
        <taxon>Hypsibioidea</taxon>
        <taxon>Hypsibiidae</taxon>
        <taxon>Hypsibius</taxon>
    </lineage>
</organism>
<proteinExistence type="predicted"/>
<dbReference type="AlphaFoldDB" id="A0A9X6NER3"/>
<gene>
    <name evidence="1" type="ORF">BV898_15854</name>
</gene>
<dbReference type="EMBL" id="MTYJ01000224">
    <property type="protein sequence ID" value="OWA51368.1"/>
    <property type="molecule type" value="Genomic_DNA"/>
</dbReference>
<dbReference type="OrthoDB" id="10447143at2759"/>
<name>A0A9X6NER3_HYPEX</name>
<sequence length="204" mass="23605">MPVIPPGCAGCNLQSETLYENKYLRREDREKHKPPWKWHKPPYWNPPSIYQRSYMPVVVGFLSLHIHDGTTVVIHSPLQSDMVIARPPKSTWKRPTVRLDGISSYTHDYSGGAFLRPKWTHHPHELGKKAPEVRTSEYADRFHVLTKKQFEKATKRVDVPVKINSRRSAAFLRNVIKPPMFTNTIYSTTYVQHSPPSRPPVTTK</sequence>